<dbReference type="Pfam" id="PF00814">
    <property type="entry name" value="TsaD"/>
    <property type="match status" value="1"/>
</dbReference>
<dbReference type="Proteomes" id="UP000184225">
    <property type="component" value="Unassembled WGS sequence"/>
</dbReference>
<feature type="domain" description="Gcp-like" evidence="1">
    <location>
        <begin position="36"/>
        <end position="199"/>
    </location>
</feature>
<dbReference type="EMBL" id="FQYY01000005">
    <property type="protein sequence ID" value="SHI89691.1"/>
    <property type="molecule type" value="Genomic_DNA"/>
</dbReference>
<dbReference type="NCBIfam" id="TIGR03725">
    <property type="entry name" value="T6A_YeaZ"/>
    <property type="match status" value="1"/>
</dbReference>
<dbReference type="Gene3D" id="3.30.420.40">
    <property type="match status" value="2"/>
</dbReference>
<sequence length="222" mass="24523">MATILNIETTTTNCSVSIGVDGEVVILKEDKEGGYSHAEKLHVFIEEALAEANLTLKNLDAIAVSKGPGSYTGLRIGVSAAKGLCYSLNIPLISVSTLEALAHQVATLNTEVVIPMLDARRMEVYTAVYSSDKKIISPIEAKILEANSFEPYFNDFDKVYFVGNGVDKFKEICPAENADFINALPSAKQMVQLAEYKYKKSDLEDVAYFEPYYLKDFVINRK</sequence>
<accession>A0A1M6EWE9</accession>
<dbReference type="AlphaFoldDB" id="A0A1M6EWE9"/>
<evidence type="ECO:0000313" key="2">
    <source>
        <dbReference type="EMBL" id="SHI89691.1"/>
    </source>
</evidence>
<dbReference type="PANTHER" id="PTHR11735">
    <property type="entry name" value="TRNA N6-ADENOSINE THREONYLCARBAMOYLTRANSFERASE"/>
    <property type="match status" value="1"/>
</dbReference>
<keyword evidence="3" id="KW-1185">Reference proteome</keyword>
<reference evidence="2 3" key="1">
    <citation type="submission" date="2016-11" db="EMBL/GenBank/DDBJ databases">
        <authorList>
            <person name="Jaros S."/>
            <person name="Januszkiewicz K."/>
            <person name="Wedrychowicz H."/>
        </authorList>
    </citation>
    <scope>NUCLEOTIDE SEQUENCE [LARGE SCALE GENOMIC DNA]</scope>
    <source>
        <strain evidence="2 3">DSM 21425</strain>
    </source>
</reference>
<dbReference type="SUPFAM" id="SSF53067">
    <property type="entry name" value="Actin-like ATPase domain"/>
    <property type="match status" value="2"/>
</dbReference>
<evidence type="ECO:0000313" key="3">
    <source>
        <dbReference type="Proteomes" id="UP000184225"/>
    </source>
</evidence>
<dbReference type="CDD" id="cd24032">
    <property type="entry name" value="ASKHA_NBD_TsaB"/>
    <property type="match status" value="1"/>
</dbReference>
<dbReference type="GO" id="GO:0002949">
    <property type="term" value="P:tRNA threonylcarbamoyladenosine modification"/>
    <property type="evidence" value="ECO:0007669"/>
    <property type="project" value="InterPro"/>
</dbReference>
<evidence type="ECO:0000259" key="1">
    <source>
        <dbReference type="Pfam" id="PF00814"/>
    </source>
</evidence>
<dbReference type="InterPro" id="IPR043129">
    <property type="entry name" value="ATPase_NBD"/>
</dbReference>
<organism evidence="2 3">
    <name type="scientific">Mesonia phycicola</name>
    <dbReference type="NCBI Taxonomy" id="579105"/>
    <lineage>
        <taxon>Bacteria</taxon>
        <taxon>Pseudomonadati</taxon>
        <taxon>Bacteroidota</taxon>
        <taxon>Flavobacteriia</taxon>
        <taxon>Flavobacteriales</taxon>
        <taxon>Flavobacteriaceae</taxon>
        <taxon>Mesonia</taxon>
    </lineage>
</organism>
<gene>
    <name evidence="2" type="ORF">SAMN04488096_105294</name>
</gene>
<dbReference type="GO" id="GO:0005829">
    <property type="term" value="C:cytosol"/>
    <property type="evidence" value="ECO:0007669"/>
    <property type="project" value="TreeGrafter"/>
</dbReference>
<proteinExistence type="predicted"/>
<dbReference type="PANTHER" id="PTHR11735:SF11">
    <property type="entry name" value="TRNA THREONYLCARBAMOYLADENOSINE BIOSYNTHESIS PROTEIN TSAB"/>
    <property type="match status" value="1"/>
</dbReference>
<dbReference type="InterPro" id="IPR000905">
    <property type="entry name" value="Gcp-like_dom"/>
</dbReference>
<dbReference type="InterPro" id="IPR022496">
    <property type="entry name" value="T6A_TsaB"/>
</dbReference>
<dbReference type="RefSeq" id="WP_073150842.1">
    <property type="nucleotide sequence ID" value="NZ_FQYY01000005.1"/>
</dbReference>
<dbReference type="STRING" id="579105.SAMN04488096_105294"/>
<protein>
    <submittedName>
        <fullName evidence="2">tRNA threonylcarbamoyladenosine biosynthesis protein TsaB</fullName>
    </submittedName>
</protein>
<dbReference type="OrthoDB" id="9784166at2"/>
<name>A0A1M6EWE9_9FLAO</name>